<reference evidence="1 2" key="2">
    <citation type="submission" date="2018-11" db="EMBL/GenBank/DDBJ databases">
        <authorList>
            <consortium name="Pathogen Informatics"/>
        </authorList>
    </citation>
    <scope>NUCLEOTIDE SEQUENCE [LARGE SCALE GENOMIC DNA]</scope>
</reference>
<dbReference type="WBParaSite" id="HNAJ_0000638401-mRNA-1">
    <property type="protein sequence ID" value="HNAJ_0000638401-mRNA-1"/>
    <property type="gene ID" value="HNAJ_0000638401"/>
</dbReference>
<evidence type="ECO:0000313" key="1">
    <source>
        <dbReference type="EMBL" id="VDO02239.1"/>
    </source>
</evidence>
<gene>
    <name evidence="1" type="ORF">HNAJ_LOCUS6379</name>
</gene>
<organism evidence="3">
    <name type="scientific">Rodentolepis nana</name>
    <name type="common">Dwarf tapeworm</name>
    <name type="synonym">Hymenolepis nana</name>
    <dbReference type="NCBI Taxonomy" id="102285"/>
    <lineage>
        <taxon>Eukaryota</taxon>
        <taxon>Metazoa</taxon>
        <taxon>Spiralia</taxon>
        <taxon>Lophotrochozoa</taxon>
        <taxon>Platyhelminthes</taxon>
        <taxon>Cestoda</taxon>
        <taxon>Eucestoda</taxon>
        <taxon>Cyclophyllidea</taxon>
        <taxon>Hymenolepididae</taxon>
        <taxon>Rodentolepis</taxon>
    </lineage>
</organism>
<dbReference type="Proteomes" id="UP000278807">
    <property type="component" value="Unassembled WGS sequence"/>
</dbReference>
<name>A0A0R3TH43_RODNA</name>
<evidence type="ECO:0000313" key="2">
    <source>
        <dbReference type="Proteomes" id="UP000278807"/>
    </source>
</evidence>
<dbReference type="STRING" id="102285.A0A0R3TH43"/>
<dbReference type="AlphaFoldDB" id="A0A0R3TH43"/>
<sequence length="310" mass="32538">MDSGLSTLGGGGGLGMSTLPTGAAIYGQLVTFDQLSQLSHQSPRSKQVQQQSIISAAATGVRAAVAVTSPSPVVTSTVAMTTTVVSSNSASSLLNVMSASAYANLDPSYSLKNKSVGVTQQQPMDISEPMELSSSSCSPSSGVLPQQAPCNSTMTMTNSLNTSNTYSYPTFPYCNTATTTCSNVTGVSLSLASNPSSAAAMTTAAVSTSSQPVSGDVCMSGFGRRQHQPPQRLLVRMSVKLIQTYETINEVYFRKKRRREQACEDNIMKRDRKGHDVTTTTGTATGNCCLPATAGTTNRPCCCQFHHGRP</sequence>
<protein>
    <submittedName>
        <fullName evidence="3">Dual-specificity kinase</fullName>
    </submittedName>
</protein>
<dbReference type="EMBL" id="UZAE01006841">
    <property type="protein sequence ID" value="VDO02239.1"/>
    <property type="molecule type" value="Genomic_DNA"/>
</dbReference>
<reference evidence="3" key="1">
    <citation type="submission" date="2017-02" db="UniProtKB">
        <authorList>
            <consortium name="WormBaseParasite"/>
        </authorList>
    </citation>
    <scope>IDENTIFICATION</scope>
</reference>
<accession>A0A0R3TH43</accession>
<evidence type="ECO:0000313" key="3">
    <source>
        <dbReference type="WBParaSite" id="HNAJ_0000638401-mRNA-1"/>
    </source>
</evidence>
<keyword evidence="2" id="KW-1185">Reference proteome</keyword>
<proteinExistence type="predicted"/>